<dbReference type="EMBL" id="GBEZ01002573">
    <property type="protein sequence ID" value="JAC82495.1"/>
    <property type="molecule type" value="Transcribed_RNA"/>
</dbReference>
<sequence>MEGPRQPLTAMEEGESGKGSPFPLLRAQAIQAGRAGYRKRDGVCHPLQNP</sequence>
<proteinExistence type="predicted"/>
<protein>
    <submittedName>
        <fullName evidence="2">Uncharacterized protein</fullName>
    </submittedName>
</protein>
<name>A0A061SHX4_9CHLO</name>
<evidence type="ECO:0000313" key="2">
    <source>
        <dbReference type="EMBL" id="JAC82495.1"/>
    </source>
</evidence>
<evidence type="ECO:0000256" key="1">
    <source>
        <dbReference type="SAM" id="MobiDB-lite"/>
    </source>
</evidence>
<dbReference type="AlphaFoldDB" id="A0A061SHX4"/>
<reference evidence="2" key="1">
    <citation type="submission" date="2014-05" db="EMBL/GenBank/DDBJ databases">
        <title>The transcriptome of the halophilic microalga Tetraselmis sp. GSL018 isolated from the Great Salt Lake, Utah.</title>
        <authorList>
            <person name="Jinkerson R.E."/>
            <person name="D'Adamo S."/>
            <person name="Posewitz M.C."/>
        </authorList>
    </citation>
    <scope>NUCLEOTIDE SEQUENCE</scope>
    <source>
        <strain evidence="2">GSL018</strain>
    </source>
</reference>
<feature type="region of interest" description="Disordered" evidence="1">
    <location>
        <begin position="1"/>
        <end position="23"/>
    </location>
</feature>
<accession>A0A061SHX4</accession>
<organism evidence="2">
    <name type="scientific">Tetraselmis sp. GSL018</name>
    <dbReference type="NCBI Taxonomy" id="582737"/>
    <lineage>
        <taxon>Eukaryota</taxon>
        <taxon>Viridiplantae</taxon>
        <taxon>Chlorophyta</taxon>
        <taxon>core chlorophytes</taxon>
        <taxon>Chlorodendrophyceae</taxon>
        <taxon>Chlorodendrales</taxon>
        <taxon>Chlorodendraceae</taxon>
        <taxon>Tetraselmis</taxon>
    </lineage>
</organism>
<gene>
    <name evidence="2" type="ORF">TSPGSL018_5606</name>
</gene>